<feature type="binding site" evidence="7">
    <location>
        <position position="403"/>
    </location>
    <ligand>
        <name>deamido-NAD(+)</name>
        <dbReference type="ChEBI" id="CHEBI:58437"/>
        <note>ligand shared between two neighboring subunits</note>
    </ligand>
</feature>
<feature type="binding site" evidence="7">
    <location>
        <position position="432"/>
    </location>
    <ligand>
        <name>deamido-NAD(+)</name>
        <dbReference type="ChEBI" id="CHEBI:58437"/>
        <note>ligand shared between two neighboring subunits</note>
    </ligand>
</feature>
<dbReference type="Proteomes" id="UP000297288">
    <property type="component" value="Unassembled WGS sequence"/>
</dbReference>
<reference evidence="11 13" key="1">
    <citation type="submission" date="2016-10" db="EMBL/GenBank/DDBJ databases">
        <authorList>
            <person name="de Groot N.N."/>
        </authorList>
    </citation>
    <scope>NUCLEOTIDE SEQUENCE [LARGE SCALE GENOMIC DNA]</scope>
    <source>
        <strain evidence="11 13">WG14</strain>
    </source>
</reference>
<dbReference type="InterPro" id="IPR036526">
    <property type="entry name" value="C-N_Hydrolase_sf"/>
</dbReference>
<dbReference type="Proteomes" id="UP000199322">
    <property type="component" value="Unassembled WGS sequence"/>
</dbReference>
<evidence type="ECO:0000313" key="14">
    <source>
        <dbReference type="Proteomes" id="UP000297288"/>
    </source>
</evidence>
<evidence type="ECO:0000256" key="9">
    <source>
        <dbReference type="RuleBase" id="RU003811"/>
    </source>
</evidence>
<dbReference type="SUPFAM" id="SSF52402">
    <property type="entry name" value="Adenine nucleotide alpha hydrolases-like"/>
    <property type="match status" value="1"/>
</dbReference>
<gene>
    <name evidence="7" type="primary">nadE</name>
    <name evidence="12" type="ORF">E4650_03155</name>
    <name evidence="11" type="ORF">SAMN04488588_0372</name>
</gene>
<dbReference type="Gene3D" id="3.60.110.10">
    <property type="entry name" value="Carbon-nitrogen hydrolase"/>
    <property type="match status" value="1"/>
</dbReference>
<dbReference type="STRING" id="28234.SAMN04488588_0372"/>
<feature type="domain" description="CN hydrolase" evidence="10">
    <location>
        <begin position="3"/>
        <end position="244"/>
    </location>
</feature>
<evidence type="ECO:0000256" key="8">
    <source>
        <dbReference type="PIRNR" id="PIRNR006630"/>
    </source>
</evidence>
<dbReference type="EC" id="6.3.5.1" evidence="7 8"/>
<accession>A0A1G6IGZ8</accession>
<comment type="similarity">
    <text evidence="2 7 8">In the C-terminal section; belongs to the NAD synthetase family.</text>
</comment>
<dbReference type="GO" id="GO:0004359">
    <property type="term" value="F:glutaminase activity"/>
    <property type="evidence" value="ECO:0007669"/>
    <property type="project" value="InterPro"/>
</dbReference>
<comment type="similarity">
    <text evidence="9">Belongs to the NAD synthetase family.</text>
</comment>
<evidence type="ECO:0000256" key="2">
    <source>
        <dbReference type="ARBA" id="ARBA00007145"/>
    </source>
</evidence>
<dbReference type="NCBIfam" id="TIGR00552">
    <property type="entry name" value="nadE"/>
    <property type="match status" value="1"/>
</dbReference>
<dbReference type="NCBIfam" id="NF010588">
    <property type="entry name" value="PRK13981.1"/>
    <property type="match status" value="1"/>
</dbReference>
<dbReference type="GO" id="GO:0009435">
    <property type="term" value="P:NAD+ biosynthetic process"/>
    <property type="evidence" value="ECO:0007669"/>
    <property type="project" value="UniProtKB-UniRule"/>
</dbReference>
<comment type="catalytic activity">
    <reaction evidence="7 8">
        <text>deamido-NAD(+) + L-glutamine + ATP + H2O = L-glutamate + AMP + diphosphate + NAD(+) + H(+)</text>
        <dbReference type="Rhea" id="RHEA:24384"/>
        <dbReference type="ChEBI" id="CHEBI:15377"/>
        <dbReference type="ChEBI" id="CHEBI:15378"/>
        <dbReference type="ChEBI" id="CHEBI:29985"/>
        <dbReference type="ChEBI" id="CHEBI:30616"/>
        <dbReference type="ChEBI" id="CHEBI:33019"/>
        <dbReference type="ChEBI" id="CHEBI:57540"/>
        <dbReference type="ChEBI" id="CHEBI:58359"/>
        <dbReference type="ChEBI" id="CHEBI:58437"/>
        <dbReference type="ChEBI" id="CHEBI:456215"/>
        <dbReference type="EC" id="6.3.5.1"/>
    </reaction>
</comment>
<evidence type="ECO:0000313" key="13">
    <source>
        <dbReference type="Proteomes" id="UP000199322"/>
    </source>
</evidence>
<feature type="active site" description="For glutaminase activity" evidence="7">
    <location>
        <position position="111"/>
    </location>
</feature>
<evidence type="ECO:0000313" key="11">
    <source>
        <dbReference type="EMBL" id="SDC05680.1"/>
    </source>
</evidence>
<dbReference type="Pfam" id="PF02540">
    <property type="entry name" value="NAD_synthase"/>
    <property type="match status" value="1"/>
</dbReference>
<dbReference type="CDD" id="cd00553">
    <property type="entry name" value="NAD_synthase"/>
    <property type="match status" value="1"/>
</dbReference>
<organism evidence="11 13">
    <name type="scientific">Geotoga petraea</name>
    <dbReference type="NCBI Taxonomy" id="28234"/>
    <lineage>
        <taxon>Bacteria</taxon>
        <taxon>Thermotogati</taxon>
        <taxon>Thermotogota</taxon>
        <taxon>Thermotogae</taxon>
        <taxon>Petrotogales</taxon>
        <taxon>Petrotogaceae</taxon>
        <taxon>Geotoga</taxon>
    </lineage>
</organism>
<reference evidence="12 14" key="2">
    <citation type="submission" date="2019-04" db="EMBL/GenBank/DDBJ databases">
        <title>Draft genome sequence data and analysis of a Fermenting Bacterium, Geotoga petraea strain HO-Geo1, isolated from heavy-oil petroleum reservoir in Russia.</title>
        <authorList>
            <person name="Grouzdev D.S."/>
            <person name="Semenova E.M."/>
            <person name="Sokolova D.S."/>
            <person name="Tourova T.P."/>
            <person name="Poltaraus A.B."/>
            <person name="Nazina T.N."/>
        </authorList>
    </citation>
    <scope>NUCLEOTIDE SEQUENCE [LARGE SCALE GENOMIC DNA]</scope>
    <source>
        <strain evidence="12 14">HO-Geo1</strain>
    </source>
</reference>
<keyword evidence="6 7" id="KW-0520">NAD</keyword>
<keyword evidence="3 7" id="KW-0436">Ligase</keyword>
<evidence type="ECO:0000256" key="1">
    <source>
        <dbReference type="ARBA" id="ARBA00005188"/>
    </source>
</evidence>
<feature type="binding site" evidence="7">
    <location>
        <position position="427"/>
    </location>
    <ligand>
        <name>ATP</name>
        <dbReference type="ChEBI" id="CHEBI:30616"/>
    </ligand>
</feature>
<feature type="active site" description="Nucleophile; for glutaminase activity" evidence="7">
    <location>
        <position position="147"/>
    </location>
</feature>
<dbReference type="OrthoDB" id="9803818at2"/>
<dbReference type="GO" id="GO:0005737">
    <property type="term" value="C:cytoplasm"/>
    <property type="evidence" value="ECO:0007669"/>
    <property type="project" value="InterPro"/>
</dbReference>
<feature type="binding site" evidence="7">
    <location>
        <position position="117"/>
    </location>
    <ligand>
        <name>L-glutamine</name>
        <dbReference type="ChEBI" id="CHEBI:58359"/>
    </ligand>
</feature>
<keyword evidence="13" id="KW-1185">Reference proteome</keyword>
<evidence type="ECO:0000256" key="4">
    <source>
        <dbReference type="ARBA" id="ARBA00022741"/>
    </source>
</evidence>
<evidence type="ECO:0000259" key="10">
    <source>
        <dbReference type="PROSITE" id="PS50263"/>
    </source>
</evidence>
<dbReference type="AlphaFoldDB" id="A0A1G6IGZ8"/>
<protein>
    <recommendedName>
        <fullName evidence="7 8">Glutamine-dependent NAD(+) synthetase</fullName>
        <ecNumber evidence="7 8">6.3.5.1</ecNumber>
    </recommendedName>
    <alternativeName>
        <fullName evidence="7 8">NAD(+) synthase [glutamine-hydrolyzing]</fullName>
    </alternativeName>
</protein>
<comment type="caution">
    <text evidence="7">Lacks conserved residue(s) required for the propagation of feature annotation.</text>
</comment>
<dbReference type="EMBL" id="FMYV01000001">
    <property type="protein sequence ID" value="SDC05680.1"/>
    <property type="molecule type" value="Genomic_DNA"/>
</dbReference>
<proteinExistence type="inferred from homology"/>
<dbReference type="InterPro" id="IPR003010">
    <property type="entry name" value="C-N_Hydrolase"/>
</dbReference>
<feature type="active site" description="Proton acceptor; for glutaminase activity" evidence="7">
    <location>
        <position position="43"/>
    </location>
</feature>
<keyword evidence="5 7" id="KW-0067">ATP-binding</keyword>
<dbReference type="GO" id="GO:0005524">
    <property type="term" value="F:ATP binding"/>
    <property type="evidence" value="ECO:0007669"/>
    <property type="project" value="UniProtKB-UniRule"/>
</dbReference>
<dbReference type="FunFam" id="3.40.50.620:FF:000106">
    <property type="entry name" value="Glutamine-dependent NAD(+) synthetase"/>
    <property type="match status" value="1"/>
</dbReference>
<evidence type="ECO:0000256" key="5">
    <source>
        <dbReference type="ARBA" id="ARBA00022840"/>
    </source>
</evidence>
<evidence type="ECO:0000313" key="12">
    <source>
        <dbReference type="EMBL" id="TGG89202.1"/>
    </source>
</evidence>
<evidence type="ECO:0000256" key="7">
    <source>
        <dbReference type="HAMAP-Rule" id="MF_02090"/>
    </source>
</evidence>
<dbReference type="InterPro" id="IPR014729">
    <property type="entry name" value="Rossmann-like_a/b/a_fold"/>
</dbReference>
<dbReference type="PROSITE" id="PS50263">
    <property type="entry name" value="CN_HYDROLASE"/>
    <property type="match status" value="1"/>
</dbReference>
<dbReference type="PANTHER" id="PTHR23090:SF9">
    <property type="entry name" value="GLUTAMINE-DEPENDENT NAD(+) SYNTHETASE"/>
    <property type="match status" value="1"/>
</dbReference>
<comment type="pathway">
    <text evidence="1 7 8">Cofactor biosynthesis; NAD(+) biosynthesis; NAD(+) from deamido-NAD(+) (L-Gln route): step 1/1.</text>
</comment>
<dbReference type="CDD" id="cd07570">
    <property type="entry name" value="GAT_Gln-NAD-synth"/>
    <property type="match status" value="1"/>
</dbReference>
<dbReference type="InterPro" id="IPR022310">
    <property type="entry name" value="NAD/GMP_synthase"/>
</dbReference>
<comment type="function">
    <text evidence="7">Catalyzes the ATP-dependent amidation of deamido-NAD to form NAD. Uses L-glutamine as a nitrogen source.</text>
</comment>
<feature type="binding site" evidence="7">
    <location>
        <position position="543"/>
    </location>
    <ligand>
        <name>deamido-NAD(+)</name>
        <dbReference type="ChEBI" id="CHEBI:58437"/>
        <note>ligand shared between two neighboring subunits</note>
    </ligand>
</feature>
<keyword evidence="4 7" id="KW-0547">Nucleotide-binding</keyword>
<evidence type="ECO:0000256" key="3">
    <source>
        <dbReference type="ARBA" id="ARBA00022598"/>
    </source>
</evidence>
<dbReference type="InterPro" id="IPR014445">
    <property type="entry name" value="Gln-dep_NAD_synthase"/>
</dbReference>
<evidence type="ECO:0000256" key="6">
    <source>
        <dbReference type="ARBA" id="ARBA00023027"/>
    </source>
</evidence>
<dbReference type="GO" id="GO:0008795">
    <property type="term" value="F:NAD+ synthase activity"/>
    <property type="evidence" value="ECO:0007669"/>
    <property type="project" value="UniProtKB-UniRule"/>
</dbReference>
<sequence>MKMRISLAQMNARVGDYDFNYNKIIDFIEKAVENKSDIILFPELTLNGYPPEDLILKTQFLRESREYTEKIIEYSKRKNIIIIFGAIDWDIESYNSAFVVYKGRKILDYRKMFLPNYSVFDEKRYFTNGNEVEIFQIDDVKLGVNICEDIWVPNGPALALAQNGVNIILNLSASPYHKNKNISKLEMLKTRASELSSWLIYTNLVGGQDEVVFDGGSVVINPYGEVKLKAPLFEEGLYTLDIDPYETTRANLREGKRKHYSYNNYNTNKIHKIDFEKNIKKDKLKKLDFNWGVEIEQTYNAIKHGLIDYMGKNNFSKVCFGLSGGIDSALVAAIASEAIGKENVLGILMPSMYSSKGSVDDSIKLAKNYGFKTVEVPIKEIFDSFKKDLNKKMDQVAGLTEENIQARIRGTIVMAYSNNYGYLALATSNKSESAVGYSTLYGDMVGGFSPIKDLYKTEVYKMANFINEKEGYDIIPNEIIMKVPSAELKPDQKDQDSLPEYELLDKILFSYIDREMSFNELTDEFNEEIVRDIIKKVDINEFKRRQSAPGIKLTERSFGKDRRMPITNGFKIWEK</sequence>
<feature type="binding site" evidence="7">
    <location>
        <position position="174"/>
    </location>
    <ligand>
        <name>L-glutamine</name>
        <dbReference type="ChEBI" id="CHEBI:58359"/>
    </ligand>
</feature>
<dbReference type="GO" id="GO:0003952">
    <property type="term" value="F:NAD+ synthase (glutamine-hydrolyzing) activity"/>
    <property type="evidence" value="ECO:0007669"/>
    <property type="project" value="UniProtKB-UniRule"/>
</dbReference>
<dbReference type="HAMAP" id="MF_02090">
    <property type="entry name" value="NadE_glutamine_dep"/>
    <property type="match status" value="1"/>
</dbReference>
<feature type="binding site" evidence="7">
    <location>
        <position position="180"/>
    </location>
    <ligand>
        <name>L-glutamine</name>
        <dbReference type="ChEBI" id="CHEBI:58359"/>
    </ligand>
</feature>
<dbReference type="Pfam" id="PF00795">
    <property type="entry name" value="CN_hydrolase"/>
    <property type="match status" value="1"/>
</dbReference>
<dbReference type="Gene3D" id="3.40.50.620">
    <property type="entry name" value="HUPs"/>
    <property type="match status" value="1"/>
</dbReference>
<dbReference type="PIRSF" id="PIRSF006630">
    <property type="entry name" value="NADS_GAT"/>
    <property type="match status" value="1"/>
</dbReference>
<dbReference type="UniPathway" id="UPA00253">
    <property type="reaction ID" value="UER00334"/>
</dbReference>
<dbReference type="InterPro" id="IPR003694">
    <property type="entry name" value="NAD_synthase"/>
</dbReference>
<name>A0A1G6IGZ8_9BACT</name>
<feature type="binding site" evidence="7">
    <location>
        <begin position="321"/>
        <end position="328"/>
    </location>
    <ligand>
        <name>ATP</name>
        <dbReference type="ChEBI" id="CHEBI:30616"/>
    </ligand>
</feature>
<dbReference type="SUPFAM" id="SSF56317">
    <property type="entry name" value="Carbon-nitrogen hydrolase"/>
    <property type="match status" value="1"/>
</dbReference>
<dbReference type="EMBL" id="SRME01000001">
    <property type="protein sequence ID" value="TGG89202.1"/>
    <property type="molecule type" value="Genomic_DNA"/>
</dbReference>
<dbReference type="PANTHER" id="PTHR23090">
    <property type="entry name" value="NH 3 /GLUTAMINE-DEPENDENT NAD + SYNTHETASE"/>
    <property type="match status" value="1"/>
</dbReference>